<reference evidence="2 3" key="1">
    <citation type="journal article" date="2015" name="Genome Announc.">
        <title>Draft Genome Sequences of Marine Isolates of Thalassomonas viridans and Thalassomonas actiniarum.</title>
        <authorList>
            <person name="Olonade I."/>
            <person name="van Zyl L.J."/>
            <person name="Trindade M."/>
        </authorList>
    </citation>
    <scope>NUCLEOTIDE SEQUENCE [LARGE SCALE GENOMIC DNA]</scope>
    <source>
        <strain evidence="2 3">A5K-106</strain>
    </source>
</reference>
<accession>A0AAE9YY34</accession>
<dbReference type="EMBL" id="CP059736">
    <property type="protein sequence ID" value="WDE02479.1"/>
    <property type="molecule type" value="Genomic_DNA"/>
</dbReference>
<proteinExistence type="predicted"/>
<organism evidence="2 3">
    <name type="scientific">Thalassomonas actiniarum</name>
    <dbReference type="NCBI Taxonomy" id="485447"/>
    <lineage>
        <taxon>Bacteria</taxon>
        <taxon>Pseudomonadati</taxon>
        <taxon>Pseudomonadota</taxon>
        <taxon>Gammaproteobacteria</taxon>
        <taxon>Alteromonadales</taxon>
        <taxon>Colwelliaceae</taxon>
        <taxon>Thalassomonas</taxon>
    </lineage>
</organism>
<feature type="transmembrane region" description="Helical" evidence="1">
    <location>
        <begin position="6"/>
        <end position="26"/>
    </location>
</feature>
<keyword evidence="1" id="KW-1133">Transmembrane helix</keyword>
<feature type="transmembrane region" description="Helical" evidence="1">
    <location>
        <begin position="33"/>
        <end position="51"/>
    </location>
</feature>
<evidence type="ECO:0000313" key="3">
    <source>
        <dbReference type="Proteomes" id="UP000032568"/>
    </source>
</evidence>
<name>A0AAE9YY34_9GAMM</name>
<protein>
    <submittedName>
        <fullName evidence="2">Nicotinamide mononucleotide transporter</fullName>
    </submittedName>
</protein>
<dbReference type="RefSeq" id="WP_053043154.1">
    <property type="nucleotide sequence ID" value="NZ_CP059736.1"/>
</dbReference>
<dbReference type="AlphaFoldDB" id="A0AAE9YY34"/>
<keyword evidence="1" id="KW-0812">Transmembrane</keyword>
<sequence length="88" mass="9957">MENIFAHYGIDWFAIALSLYAVYLLGNKQKSGFVIFAISNIFWIVLGLFFMSSYGMAIGNFAFFLINVRGFINWNKAALKEESAALKT</sequence>
<evidence type="ECO:0000256" key="1">
    <source>
        <dbReference type="SAM" id="Phobius"/>
    </source>
</evidence>
<dbReference type="Proteomes" id="UP000032568">
    <property type="component" value="Chromosome pTact"/>
</dbReference>
<keyword evidence="1" id="KW-0472">Membrane</keyword>
<keyword evidence="3" id="KW-1185">Reference proteome</keyword>
<gene>
    <name evidence="2" type="ORF">SG35_029155</name>
</gene>
<reference evidence="2 3" key="2">
    <citation type="journal article" date="2022" name="Mar. Drugs">
        <title>Bioassay-Guided Fractionation Leads to the Detection of Cholic Acid Generated by the Rare Thalassomonas sp.</title>
        <authorList>
            <person name="Pheiffer F."/>
            <person name="Schneider Y.K."/>
            <person name="Hansen E.H."/>
            <person name="Andersen J.H."/>
            <person name="Isaksson J."/>
            <person name="Busche T."/>
            <person name="R C."/>
            <person name="Kalinowski J."/>
            <person name="Zyl L.V."/>
            <person name="Trindade M."/>
        </authorList>
    </citation>
    <scope>NUCLEOTIDE SEQUENCE [LARGE SCALE GENOMIC DNA]</scope>
    <source>
        <strain evidence="2 3">A5K-106</strain>
    </source>
</reference>
<dbReference type="KEGG" id="tact:SG35_029155"/>
<evidence type="ECO:0000313" key="2">
    <source>
        <dbReference type="EMBL" id="WDE02479.1"/>
    </source>
</evidence>